<dbReference type="SMART" id="SM00857">
    <property type="entry name" value="Resolvase"/>
    <property type="match status" value="1"/>
</dbReference>
<dbReference type="InterPro" id="IPR038109">
    <property type="entry name" value="DNA_bind_recomb_sf"/>
</dbReference>
<name>A0A2S7F9L9_CLOBU</name>
<keyword evidence="1" id="KW-0229">DNA integration</keyword>
<dbReference type="Gene3D" id="3.40.50.1390">
    <property type="entry name" value="Resolvase, N-terminal catalytic domain"/>
    <property type="match status" value="1"/>
</dbReference>
<evidence type="ECO:0000256" key="4">
    <source>
        <dbReference type="PIRSR" id="PIRSR606118-50"/>
    </source>
</evidence>
<dbReference type="Proteomes" id="UP000238081">
    <property type="component" value="Unassembled WGS sequence"/>
</dbReference>
<evidence type="ECO:0000256" key="3">
    <source>
        <dbReference type="ARBA" id="ARBA00023172"/>
    </source>
</evidence>
<evidence type="ECO:0000259" key="8">
    <source>
        <dbReference type="PROSITE" id="PS51737"/>
    </source>
</evidence>
<dbReference type="CDD" id="cd03768">
    <property type="entry name" value="SR_ResInv"/>
    <property type="match status" value="1"/>
</dbReference>
<dbReference type="InterPro" id="IPR050639">
    <property type="entry name" value="SSR_resolvase"/>
</dbReference>
<evidence type="ECO:0000313" key="10">
    <source>
        <dbReference type="Proteomes" id="UP000238081"/>
    </source>
</evidence>
<evidence type="ECO:0000259" key="7">
    <source>
        <dbReference type="PROSITE" id="PS51736"/>
    </source>
</evidence>
<keyword evidence="3" id="KW-0233">DNA recombination</keyword>
<dbReference type="InterPro" id="IPR011109">
    <property type="entry name" value="DNA_bind_recombinase_dom"/>
</dbReference>
<gene>
    <name evidence="9" type="ORF">AWN73_15285</name>
</gene>
<dbReference type="PROSITE" id="PS51736">
    <property type="entry name" value="RECOMBINASES_3"/>
    <property type="match status" value="1"/>
</dbReference>
<feature type="domain" description="Resolvase/invertase-type recombinase catalytic" evidence="7">
    <location>
        <begin position="4"/>
        <end position="151"/>
    </location>
</feature>
<feature type="domain" description="Recombinase" evidence="8">
    <location>
        <begin position="159"/>
        <end position="279"/>
    </location>
</feature>
<feature type="coiled-coil region" evidence="6">
    <location>
        <begin position="418"/>
        <end position="445"/>
    </location>
</feature>
<reference evidence="9 10" key="1">
    <citation type="submission" date="2016-01" db="EMBL/GenBank/DDBJ databases">
        <title>Characterization of the Clostridium difficile lineages that are prevalent in Hong Kong and China.</title>
        <authorList>
            <person name="Kwok J.S.-L."/>
            <person name="Lam W.-Y."/>
            <person name="Ip M."/>
            <person name="Chan T.-F."/>
            <person name="Hawkey P.M."/>
            <person name="Tsui S.K.-W."/>
        </authorList>
    </citation>
    <scope>NUCLEOTIDE SEQUENCE [LARGE SCALE GENOMIC DNA]</scope>
    <source>
        <strain evidence="9 10">300064</strain>
    </source>
</reference>
<dbReference type="InterPro" id="IPR025827">
    <property type="entry name" value="Zn_ribbon_recom_dom"/>
</dbReference>
<organism evidence="9 10">
    <name type="scientific">Clostridium butyricum</name>
    <dbReference type="NCBI Taxonomy" id="1492"/>
    <lineage>
        <taxon>Bacteria</taxon>
        <taxon>Bacillati</taxon>
        <taxon>Bacillota</taxon>
        <taxon>Clostridia</taxon>
        <taxon>Eubacteriales</taxon>
        <taxon>Clostridiaceae</taxon>
        <taxon>Clostridium</taxon>
    </lineage>
</organism>
<sequence>MNKKSAIYVRVSTSHQIDKDSLPLQRKDLINYSKLILGINDYVIFEDAGYSGKNTDRPAFKDMFNRIKEGEFSHLLVWKIDRISRNLLDFCSMYDELKKYNCTFISKNEQFDTSSAMGEAMLKIILVFAELERKLTGERVAATMLDRATKGLWNGAPIPLGYKWDKTIKFPIIDDEEKLTVESIYNKYIETESTSAVMKYLNQENIKTKRNGSWTTKTVGDILRNPFYKGTYRYNFRESARGKKKKENEWIVLDNNHDPIIALDLWTKCNNILDENAKKNSARFRAKSKTHIFAGLLECGECHKSFYSKSDKTSLDGYTPSIYTCSSRYNHLGCNQKTISDTIIGNFTLNFISNMIKLSKTYKKLSPEDIEKNLLSGPSFNDVKGIIEIDDIFNSFYNTSSKIFKPNKQETKPANVDLNKLDADLKKQHRALERLENLYLYAEDEMSEKDYILKKNIINTKIKEIDTKIKSSATISTSTYNINFFLNTATLELSKEIIEGNINMKSLIQRAGRDIIKEFVNSLITKITVRDRKIISIQFTNGLISTFIYEV</sequence>
<dbReference type="PANTHER" id="PTHR30461:SF23">
    <property type="entry name" value="DNA RECOMBINASE-RELATED"/>
    <property type="match status" value="1"/>
</dbReference>
<evidence type="ECO:0000256" key="1">
    <source>
        <dbReference type="ARBA" id="ARBA00022908"/>
    </source>
</evidence>
<dbReference type="GO" id="GO:0015074">
    <property type="term" value="P:DNA integration"/>
    <property type="evidence" value="ECO:0007669"/>
    <property type="project" value="UniProtKB-KW"/>
</dbReference>
<dbReference type="RefSeq" id="WP_043666093.1">
    <property type="nucleotide sequence ID" value="NZ_JSEG01000020.1"/>
</dbReference>
<proteinExistence type="predicted"/>
<dbReference type="Pfam" id="PF07508">
    <property type="entry name" value="Recombinase"/>
    <property type="match status" value="1"/>
</dbReference>
<dbReference type="Gene3D" id="3.90.1750.20">
    <property type="entry name" value="Putative Large Serine Recombinase, Chain B, Domain 2"/>
    <property type="match status" value="1"/>
</dbReference>
<accession>A0A2S7F9L9</accession>
<dbReference type="PROSITE" id="PS51737">
    <property type="entry name" value="RECOMBINASE_DNA_BIND"/>
    <property type="match status" value="1"/>
</dbReference>
<dbReference type="Pfam" id="PF13408">
    <property type="entry name" value="Zn_ribbon_recom"/>
    <property type="match status" value="1"/>
</dbReference>
<dbReference type="InterPro" id="IPR006119">
    <property type="entry name" value="Resolv_N"/>
</dbReference>
<evidence type="ECO:0000256" key="6">
    <source>
        <dbReference type="SAM" id="Coils"/>
    </source>
</evidence>
<dbReference type="Pfam" id="PF00239">
    <property type="entry name" value="Resolvase"/>
    <property type="match status" value="1"/>
</dbReference>
<dbReference type="PROSITE" id="PS00397">
    <property type="entry name" value="RECOMBINASES_1"/>
    <property type="match status" value="1"/>
</dbReference>
<dbReference type="AlphaFoldDB" id="A0A2S7F9L9"/>
<evidence type="ECO:0000256" key="2">
    <source>
        <dbReference type="ARBA" id="ARBA00023125"/>
    </source>
</evidence>
<keyword evidence="6" id="KW-0175">Coiled coil</keyword>
<comment type="caution">
    <text evidence="9">The sequence shown here is derived from an EMBL/GenBank/DDBJ whole genome shotgun (WGS) entry which is preliminary data.</text>
</comment>
<dbReference type="GO" id="GO:0003677">
    <property type="term" value="F:DNA binding"/>
    <property type="evidence" value="ECO:0007669"/>
    <property type="project" value="UniProtKB-KW"/>
</dbReference>
<dbReference type="EMBL" id="LRDH01000114">
    <property type="protein sequence ID" value="PPV14018.1"/>
    <property type="molecule type" value="Genomic_DNA"/>
</dbReference>
<dbReference type="InterPro" id="IPR006118">
    <property type="entry name" value="Recombinase_CS"/>
</dbReference>
<dbReference type="PANTHER" id="PTHR30461">
    <property type="entry name" value="DNA-INVERTASE FROM LAMBDOID PROPHAGE"/>
    <property type="match status" value="1"/>
</dbReference>
<evidence type="ECO:0000313" key="9">
    <source>
        <dbReference type="EMBL" id="PPV14018.1"/>
    </source>
</evidence>
<evidence type="ECO:0000256" key="5">
    <source>
        <dbReference type="PROSITE-ProRule" id="PRU10137"/>
    </source>
</evidence>
<dbReference type="SUPFAM" id="SSF53041">
    <property type="entry name" value="Resolvase-like"/>
    <property type="match status" value="1"/>
</dbReference>
<feature type="active site" description="O-(5'-phospho-DNA)-serine intermediate" evidence="4 5">
    <location>
        <position position="12"/>
    </location>
</feature>
<dbReference type="GO" id="GO:0000150">
    <property type="term" value="F:DNA strand exchange activity"/>
    <property type="evidence" value="ECO:0007669"/>
    <property type="project" value="InterPro"/>
</dbReference>
<dbReference type="InterPro" id="IPR036162">
    <property type="entry name" value="Resolvase-like_N_sf"/>
</dbReference>
<protein>
    <submittedName>
        <fullName evidence="9">Resolvase</fullName>
    </submittedName>
</protein>
<keyword evidence="2" id="KW-0238">DNA-binding</keyword>